<proteinExistence type="predicted"/>
<name>A0ABR4GWI3_9EURO</name>
<comment type="caution">
    <text evidence="2">The sequence shown here is derived from an EMBL/GenBank/DDBJ whole genome shotgun (WGS) entry which is preliminary data.</text>
</comment>
<keyword evidence="3" id="KW-1185">Reference proteome</keyword>
<protein>
    <submittedName>
        <fullName evidence="2">Uncharacterized protein</fullName>
    </submittedName>
</protein>
<feature type="region of interest" description="Disordered" evidence="1">
    <location>
        <begin position="1"/>
        <end position="34"/>
    </location>
</feature>
<reference evidence="2 3" key="1">
    <citation type="submission" date="2024-07" db="EMBL/GenBank/DDBJ databases">
        <title>Section-level genome sequencing and comparative genomics of Aspergillus sections Usti and Cavernicolus.</title>
        <authorList>
            <consortium name="Lawrence Berkeley National Laboratory"/>
            <person name="Nybo J.L."/>
            <person name="Vesth T.C."/>
            <person name="Theobald S."/>
            <person name="Frisvad J.C."/>
            <person name="Larsen T.O."/>
            <person name="Kjaerboelling I."/>
            <person name="Rothschild-Mancinelli K."/>
            <person name="Lyhne E.K."/>
            <person name="Kogle M.E."/>
            <person name="Barry K."/>
            <person name="Clum A."/>
            <person name="Na H."/>
            <person name="Ledsgaard L."/>
            <person name="Lin J."/>
            <person name="Lipzen A."/>
            <person name="Kuo A."/>
            <person name="Riley R."/>
            <person name="Mondo S."/>
            <person name="Labutti K."/>
            <person name="Haridas S."/>
            <person name="Pangalinan J."/>
            <person name="Salamov A.A."/>
            <person name="Simmons B.A."/>
            <person name="Magnuson J.K."/>
            <person name="Chen J."/>
            <person name="Drula E."/>
            <person name="Henrissat B."/>
            <person name="Wiebenga A."/>
            <person name="Lubbers R.J."/>
            <person name="Gomes A.C."/>
            <person name="Makela M.R."/>
            <person name="Stajich J."/>
            <person name="Grigoriev I.V."/>
            <person name="Mortensen U.H."/>
            <person name="De Vries R.P."/>
            <person name="Baker S.E."/>
            <person name="Andersen M.R."/>
        </authorList>
    </citation>
    <scope>NUCLEOTIDE SEQUENCE [LARGE SCALE GENOMIC DNA]</scope>
    <source>
        <strain evidence="2 3">CBS 588.65</strain>
    </source>
</reference>
<evidence type="ECO:0000313" key="2">
    <source>
        <dbReference type="EMBL" id="KAL2807564.1"/>
    </source>
</evidence>
<accession>A0ABR4GWI3</accession>
<gene>
    <name evidence="2" type="ORF">BJX63DRAFT_436933</name>
</gene>
<dbReference type="EMBL" id="JBFXLT010000138">
    <property type="protein sequence ID" value="KAL2807564.1"/>
    <property type="molecule type" value="Genomic_DNA"/>
</dbReference>
<organism evidence="2 3">
    <name type="scientific">Aspergillus granulosus</name>
    <dbReference type="NCBI Taxonomy" id="176169"/>
    <lineage>
        <taxon>Eukaryota</taxon>
        <taxon>Fungi</taxon>
        <taxon>Dikarya</taxon>
        <taxon>Ascomycota</taxon>
        <taxon>Pezizomycotina</taxon>
        <taxon>Eurotiomycetes</taxon>
        <taxon>Eurotiomycetidae</taxon>
        <taxon>Eurotiales</taxon>
        <taxon>Aspergillaceae</taxon>
        <taxon>Aspergillus</taxon>
        <taxon>Aspergillus subgen. Nidulantes</taxon>
    </lineage>
</organism>
<evidence type="ECO:0000313" key="3">
    <source>
        <dbReference type="Proteomes" id="UP001610334"/>
    </source>
</evidence>
<sequence>MPRKPAPYTPVVPAVPAAERPHRVTEQPSPPPPAPCTTQYSLCDECRVLHSIIPREVGPSYLDCPENCYPVIFTCEIDGTKYKARELVEYFHTRMVGIFGRYVPVHAVVKKAAIGNNPAGPWLDLTTPGSNFATPFTPKVGLLTLPKYKEIIKQRMHAEYVKAHYKRRQVSILADLPLVIDAGGENEAMVKKCLPEWVEIKGPLQHPTASHPSAHRLRWWAETHPLTDPTEYAKKPPNHDPWARRNCQVRKKKY</sequence>
<feature type="compositionally biased region" description="Pro residues" evidence="1">
    <location>
        <begin position="1"/>
        <end position="10"/>
    </location>
</feature>
<evidence type="ECO:0000256" key="1">
    <source>
        <dbReference type="SAM" id="MobiDB-lite"/>
    </source>
</evidence>
<dbReference type="Proteomes" id="UP001610334">
    <property type="component" value="Unassembled WGS sequence"/>
</dbReference>